<reference evidence="2" key="1">
    <citation type="journal article" date="2023" name="Mol. Biol. Evol.">
        <title>Third-Generation Sequencing Reveals the Adaptive Role of the Epigenome in Three Deep-Sea Polychaetes.</title>
        <authorList>
            <person name="Perez M."/>
            <person name="Aroh O."/>
            <person name="Sun Y."/>
            <person name="Lan Y."/>
            <person name="Juniper S.K."/>
            <person name="Young C.R."/>
            <person name="Angers B."/>
            <person name="Qian P.Y."/>
        </authorList>
    </citation>
    <scope>NUCLEOTIDE SEQUENCE</scope>
    <source>
        <strain evidence="2">P08H-3</strain>
    </source>
</reference>
<dbReference type="PROSITE" id="PS50280">
    <property type="entry name" value="SET"/>
    <property type="match status" value="1"/>
</dbReference>
<evidence type="ECO:0000313" key="2">
    <source>
        <dbReference type="EMBL" id="KAK2170136.1"/>
    </source>
</evidence>
<dbReference type="SUPFAM" id="SSF82199">
    <property type="entry name" value="SET domain"/>
    <property type="match status" value="1"/>
</dbReference>
<dbReference type="EMBL" id="JAODUP010000004">
    <property type="protein sequence ID" value="KAK2170136.1"/>
    <property type="molecule type" value="Genomic_DNA"/>
</dbReference>
<gene>
    <name evidence="2" type="ORF">LSH36_4g11039</name>
</gene>
<dbReference type="Gene3D" id="2.170.270.10">
    <property type="entry name" value="SET domain"/>
    <property type="match status" value="1"/>
</dbReference>
<dbReference type="AlphaFoldDB" id="A0AAD9KF94"/>
<name>A0AAD9KF94_9ANNE</name>
<evidence type="ECO:0000259" key="1">
    <source>
        <dbReference type="PROSITE" id="PS50280"/>
    </source>
</evidence>
<proteinExistence type="predicted"/>
<evidence type="ECO:0000313" key="3">
    <source>
        <dbReference type="Proteomes" id="UP001208570"/>
    </source>
</evidence>
<sequence>MYQDTDSIDRFSSSLGAAYCLDRGDGSNTIRWLYEHGITCSNRDSWIQRHIMRYVTAILLLSILCDNYARSQRSKKQLYKQDMKTFFAHETECPQWVDSRIYMSGSKVQMGVTDRARRTIPSVFYINTSSIQGAGLGVFSRTFLRKDIWLGEYEGIYKPINVTLTEHQWRYSWLVSRLNHVTHVVDGSDVTRSNWLRYMNCARHVSEENVHTSMCYGRIHYRLSRDLYPGKELLVYYGDAYAKLLGIDIKQYTNMSHHYQDQNRTRRK</sequence>
<dbReference type="Proteomes" id="UP001208570">
    <property type="component" value="Unassembled WGS sequence"/>
</dbReference>
<dbReference type="InterPro" id="IPR001214">
    <property type="entry name" value="SET_dom"/>
</dbReference>
<accession>A0AAD9KF94</accession>
<dbReference type="InterPro" id="IPR046341">
    <property type="entry name" value="SET_dom_sf"/>
</dbReference>
<feature type="domain" description="SET" evidence="1">
    <location>
        <begin position="122"/>
        <end position="238"/>
    </location>
</feature>
<keyword evidence="3" id="KW-1185">Reference proteome</keyword>
<organism evidence="2 3">
    <name type="scientific">Paralvinella palmiformis</name>
    <dbReference type="NCBI Taxonomy" id="53620"/>
    <lineage>
        <taxon>Eukaryota</taxon>
        <taxon>Metazoa</taxon>
        <taxon>Spiralia</taxon>
        <taxon>Lophotrochozoa</taxon>
        <taxon>Annelida</taxon>
        <taxon>Polychaeta</taxon>
        <taxon>Sedentaria</taxon>
        <taxon>Canalipalpata</taxon>
        <taxon>Terebellida</taxon>
        <taxon>Terebelliformia</taxon>
        <taxon>Alvinellidae</taxon>
        <taxon>Paralvinella</taxon>
    </lineage>
</organism>
<protein>
    <recommendedName>
        <fullName evidence="1">SET domain-containing protein</fullName>
    </recommendedName>
</protein>
<comment type="caution">
    <text evidence="2">The sequence shown here is derived from an EMBL/GenBank/DDBJ whole genome shotgun (WGS) entry which is preliminary data.</text>
</comment>
<dbReference type="Pfam" id="PF21549">
    <property type="entry name" value="PRDM2_PR"/>
    <property type="match status" value="1"/>
</dbReference>